<proteinExistence type="predicted"/>
<reference evidence="1" key="1">
    <citation type="submission" date="2021-05" db="EMBL/GenBank/DDBJ databases">
        <authorList>
            <person name="Pan Q."/>
            <person name="Jouanno E."/>
            <person name="Zahm M."/>
            <person name="Klopp C."/>
            <person name="Cabau C."/>
            <person name="Louis A."/>
            <person name="Berthelot C."/>
            <person name="Parey E."/>
            <person name="Roest Crollius H."/>
            <person name="Montfort J."/>
            <person name="Robinson-Rechavi M."/>
            <person name="Bouchez O."/>
            <person name="Lampietro C."/>
            <person name="Lopez Roques C."/>
            <person name="Donnadieu C."/>
            <person name="Postlethwait J."/>
            <person name="Bobe J."/>
            <person name="Dillon D."/>
            <person name="Chandos A."/>
            <person name="von Hippel F."/>
            <person name="Guiguen Y."/>
        </authorList>
    </citation>
    <scope>NUCLEOTIDE SEQUENCE</scope>
    <source>
        <strain evidence="1">YG-Jan2019</strain>
    </source>
</reference>
<organism evidence="1 2">
    <name type="scientific">Dallia pectoralis</name>
    <name type="common">Alaska blackfish</name>
    <dbReference type="NCBI Taxonomy" id="75939"/>
    <lineage>
        <taxon>Eukaryota</taxon>
        <taxon>Metazoa</taxon>
        <taxon>Chordata</taxon>
        <taxon>Craniata</taxon>
        <taxon>Vertebrata</taxon>
        <taxon>Euteleostomi</taxon>
        <taxon>Actinopterygii</taxon>
        <taxon>Neopterygii</taxon>
        <taxon>Teleostei</taxon>
        <taxon>Protacanthopterygii</taxon>
        <taxon>Esociformes</taxon>
        <taxon>Umbridae</taxon>
        <taxon>Dallia</taxon>
    </lineage>
</organism>
<keyword evidence="2" id="KW-1185">Reference proteome</keyword>
<dbReference type="Proteomes" id="UP001157502">
    <property type="component" value="Chromosome 37"/>
</dbReference>
<comment type="caution">
    <text evidence="1">The sequence shown here is derived from an EMBL/GenBank/DDBJ whole genome shotgun (WGS) entry which is preliminary data.</text>
</comment>
<protein>
    <submittedName>
        <fullName evidence="1">Uncharacterized protein</fullName>
    </submittedName>
</protein>
<accession>A0ACC2EZ97</accession>
<gene>
    <name evidence="1" type="ORF">DPEC_G00354670</name>
</gene>
<dbReference type="EMBL" id="CM055764">
    <property type="protein sequence ID" value="KAJ7984421.1"/>
    <property type="molecule type" value="Genomic_DNA"/>
</dbReference>
<name>A0ACC2EZ97_DALPE</name>
<sequence>MPVIVRVIVPVIAPVLVPESMDHLKRFKAAVDVIQNLPKNGSYRPSYEVMLRFYSLYKQAVCGPCTVSRPGFWDPVGRYKWDAWNRLGDMNRESAMATYVEEIKKVAQEVIDTFPMNEKTASLFHYFEPLYVVIDDMPRPPNTLIGLTDMKCTKEAASLVVIKQKTGTQNELLPNKEMEMVPAQREEPAMEMVPAQREEPAIEMVPAQREEPAMEMVPAQREEPAMEMVPAQREEPAMEMVPAHREEPATEKNLSGEEPAMKMVPAQIEEHAMQMVLARREEPETRPELIPYDGTMSPEVQVLTSDTESEIFMDSVESVELQQNIQVVQILHNAHEYSGSSSIPANHMETGFEYSGSSSIPANHMETGFAATQLGSGKGGEGAGNIRGTPMRRSGGRDGRRNHTWRRRGVPQGRPRQPERESLGSGAGRVEGDGSENVSERLQDIQVQEEILLALQRLREDMESVMKRLEAVEKLALTLHLDWRSCLHCAASVTQSEDTWWPFPDVSGRTMLLLLFWPIVAQSLVVLLRRGQNT</sequence>
<evidence type="ECO:0000313" key="1">
    <source>
        <dbReference type="EMBL" id="KAJ7984421.1"/>
    </source>
</evidence>
<evidence type="ECO:0000313" key="2">
    <source>
        <dbReference type="Proteomes" id="UP001157502"/>
    </source>
</evidence>